<gene>
    <name evidence="10" type="primary">pfkB</name>
    <name evidence="10" type="ORF">KDK92_04475</name>
</gene>
<keyword evidence="3 7" id="KW-0547">Nucleotide-binding</keyword>
<comment type="function">
    <text evidence="8">Catalyzes the ATP-dependent phosphorylation of fructose-l-phosphate to fructose-l,6-bisphosphate.</text>
</comment>
<accession>A0A9J6NX04</accession>
<dbReference type="InterPro" id="IPR022463">
    <property type="entry name" value="1-PFruKinase"/>
</dbReference>
<keyword evidence="4 8" id="KW-0418">Kinase</keyword>
<feature type="domain" description="Carbohydrate kinase PfkB" evidence="9">
    <location>
        <begin position="6"/>
        <end position="280"/>
    </location>
</feature>
<evidence type="ECO:0000259" key="9">
    <source>
        <dbReference type="Pfam" id="PF00294"/>
    </source>
</evidence>
<comment type="catalytic activity">
    <reaction evidence="6 8">
        <text>beta-D-fructose 1-phosphate + ATP = beta-D-fructose 1,6-bisphosphate + ADP + H(+)</text>
        <dbReference type="Rhea" id="RHEA:14213"/>
        <dbReference type="ChEBI" id="CHEBI:15378"/>
        <dbReference type="ChEBI" id="CHEBI:30616"/>
        <dbReference type="ChEBI" id="CHEBI:32966"/>
        <dbReference type="ChEBI" id="CHEBI:138881"/>
        <dbReference type="ChEBI" id="CHEBI:456216"/>
        <dbReference type="EC" id="2.7.1.56"/>
    </reaction>
</comment>
<keyword evidence="7" id="KW-0423">Lactose metabolism</keyword>
<dbReference type="InterPro" id="IPR029056">
    <property type="entry name" value="Ribokinase-like"/>
</dbReference>
<evidence type="ECO:0000313" key="10">
    <source>
        <dbReference type="EMBL" id="MCM1988986.1"/>
    </source>
</evidence>
<dbReference type="GO" id="GO:0005988">
    <property type="term" value="P:lactose metabolic process"/>
    <property type="evidence" value="ECO:0007669"/>
    <property type="project" value="UniProtKB-KW"/>
</dbReference>
<evidence type="ECO:0000256" key="5">
    <source>
        <dbReference type="ARBA" id="ARBA00022840"/>
    </source>
</evidence>
<dbReference type="InterPro" id="IPR002173">
    <property type="entry name" value="Carboh/pur_kinase_PfkB_CS"/>
</dbReference>
<reference evidence="10" key="2">
    <citation type="submission" date="2021-04" db="EMBL/GenBank/DDBJ databases">
        <authorList>
            <person name="Dong X."/>
        </authorList>
    </citation>
    <scope>NUCLEOTIDE SEQUENCE</scope>
    <source>
        <strain evidence="10">ZWT</strain>
    </source>
</reference>
<comment type="similarity">
    <text evidence="1">Belongs to the carbohydrate kinase pfkB family.</text>
</comment>
<comment type="caution">
    <text evidence="10">The sequence shown here is derived from an EMBL/GenBank/DDBJ whole genome shotgun (WGS) entry which is preliminary data.</text>
</comment>
<evidence type="ECO:0000256" key="6">
    <source>
        <dbReference type="ARBA" id="ARBA00047745"/>
    </source>
</evidence>
<evidence type="ECO:0000256" key="7">
    <source>
        <dbReference type="PIRNR" id="PIRNR000535"/>
    </source>
</evidence>
<evidence type="ECO:0000256" key="4">
    <source>
        <dbReference type="ARBA" id="ARBA00022777"/>
    </source>
</evidence>
<dbReference type="Gene3D" id="3.40.1190.20">
    <property type="match status" value="1"/>
</dbReference>
<comment type="similarity">
    <text evidence="7">Belongs to the carbohydrate kinase PfkB family. LacC subfamily.</text>
</comment>
<dbReference type="Proteomes" id="UP001056429">
    <property type="component" value="Unassembled WGS sequence"/>
</dbReference>
<dbReference type="GO" id="GO:0008662">
    <property type="term" value="F:1-phosphofructokinase activity"/>
    <property type="evidence" value="ECO:0007669"/>
    <property type="project" value="UniProtKB-UniRule"/>
</dbReference>
<dbReference type="AlphaFoldDB" id="A0A9J6NX04"/>
<proteinExistence type="inferred from homology"/>
<dbReference type="RefSeq" id="WP_250857852.1">
    <property type="nucleotide sequence ID" value="NZ_JAGSOJ010000001.1"/>
</dbReference>
<name>A0A9J6NX04_9CLOT</name>
<dbReference type="InterPro" id="IPR011611">
    <property type="entry name" value="PfkB_dom"/>
</dbReference>
<dbReference type="GO" id="GO:0005829">
    <property type="term" value="C:cytosol"/>
    <property type="evidence" value="ECO:0007669"/>
    <property type="project" value="TreeGrafter"/>
</dbReference>
<evidence type="ECO:0000256" key="1">
    <source>
        <dbReference type="ARBA" id="ARBA00005380"/>
    </source>
</evidence>
<dbReference type="GO" id="GO:0005524">
    <property type="term" value="F:ATP binding"/>
    <property type="evidence" value="ECO:0007669"/>
    <property type="project" value="UniProtKB-UniRule"/>
</dbReference>
<keyword evidence="2 7" id="KW-0808">Transferase</keyword>
<dbReference type="EMBL" id="JAGSOJ010000001">
    <property type="protein sequence ID" value="MCM1988986.1"/>
    <property type="molecule type" value="Genomic_DNA"/>
</dbReference>
<protein>
    <recommendedName>
        <fullName evidence="7">Tagatose-6-phosphate kinase</fullName>
        <ecNumber evidence="7">2.7.1.144</ecNumber>
    </recommendedName>
</protein>
<dbReference type="CDD" id="cd01164">
    <property type="entry name" value="FruK_PfkB_like"/>
    <property type="match status" value="1"/>
</dbReference>
<dbReference type="GO" id="GO:0016052">
    <property type="term" value="P:carbohydrate catabolic process"/>
    <property type="evidence" value="ECO:0007669"/>
    <property type="project" value="UniProtKB-ARBA"/>
</dbReference>
<dbReference type="PANTHER" id="PTHR46566:SF1">
    <property type="entry name" value="1-PHOSPHOFRUCTOKINASE"/>
    <property type="match status" value="1"/>
</dbReference>
<evidence type="ECO:0000256" key="2">
    <source>
        <dbReference type="ARBA" id="ARBA00022679"/>
    </source>
</evidence>
<keyword evidence="11" id="KW-1185">Reference proteome</keyword>
<dbReference type="GO" id="GO:0009024">
    <property type="term" value="F:tagatose-6-phosphate kinase activity"/>
    <property type="evidence" value="ECO:0007669"/>
    <property type="project" value="UniProtKB-EC"/>
</dbReference>
<dbReference type="PIRSF" id="PIRSF000535">
    <property type="entry name" value="1PFK/6PFK/LacC"/>
    <property type="match status" value="1"/>
</dbReference>
<reference evidence="10" key="1">
    <citation type="journal article" date="2021" name="mSystems">
        <title>Bacteria and Archaea Synergistically Convert Glycine Betaine to Biogenic Methane in the Formosa Cold Seep of the South China Sea.</title>
        <authorList>
            <person name="Li L."/>
            <person name="Zhang W."/>
            <person name="Zhang S."/>
            <person name="Song L."/>
            <person name="Sun Q."/>
            <person name="Zhang H."/>
            <person name="Xiang H."/>
            <person name="Dong X."/>
        </authorList>
    </citation>
    <scope>NUCLEOTIDE SEQUENCE</scope>
    <source>
        <strain evidence="10">ZWT</strain>
    </source>
</reference>
<comment type="pathway">
    <text evidence="7">Carbohydrate metabolism; D-tagatose 6-phosphate degradation; D-glyceraldehyde 3-phosphate and glycerone phosphate from D-tagatose 6-phosphate: step 1/2.</text>
</comment>
<dbReference type="NCBIfam" id="TIGR03168">
    <property type="entry name" value="1-PFK"/>
    <property type="match status" value="1"/>
</dbReference>
<dbReference type="GO" id="GO:0044281">
    <property type="term" value="P:small molecule metabolic process"/>
    <property type="evidence" value="ECO:0007669"/>
    <property type="project" value="UniProtKB-ARBA"/>
</dbReference>
<dbReference type="EC" id="2.7.1.144" evidence="7"/>
<dbReference type="Pfam" id="PF00294">
    <property type="entry name" value="PfkB"/>
    <property type="match status" value="1"/>
</dbReference>
<organism evidence="10 11">
    <name type="scientific">Oceanirhabdus seepicola</name>
    <dbReference type="NCBI Taxonomy" id="2828781"/>
    <lineage>
        <taxon>Bacteria</taxon>
        <taxon>Bacillati</taxon>
        <taxon>Bacillota</taxon>
        <taxon>Clostridia</taxon>
        <taxon>Eubacteriales</taxon>
        <taxon>Clostridiaceae</taxon>
        <taxon>Oceanirhabdus</taxon>
    </lineage>
</organism>
<dbReference type="PANTHER" id="PTHR46566">
    <property type="entry name" value="1-PHOSPHOFRUCTOKINASE-RELATED"/>
    <property type="match status" value="1"/>
</dbReference>
<evidence type="ECO:0000313" key="11">
    <source>
        <dbReference type="Proteomes" id="UP001056429"/>
    </source>
</evidence>
<dbReference type="PROSITE" id="PS00584">
    <property type="entry name" value="PFKB_KINASES_2"/>
    <property type="match status" value="1"/>
</dbReference>
<sequence length="308" mass="34037">MIYTLTLNPSIDYVVQVVDFKQGEINRVKKDYKYPGGKGINVSRVLNNLDIKTKTLGFIGGFTGEYIKNFLENEGVDTDFIATGGDSRINVKLKSNKETEINGAGPNITEDDLEKLFHKLEQLTSNDYLVLAGNIQKNLPRDIYAQIQKRYINNDVKVVVDTTGVGLTSTLVHKPFLIKPNNHELSEIFDVDINTTEEVIHYGKKLLEMGAENVIVSMASEGALLICNEGVYHGSAPKGKVKNSVGAGDSLIAGFLASYSKNPDIIEAFRWGVACGSSTAFSFDLCKKEEVERLLHEVKLIKSEDNIL</sequence>
<comment type="catalytic activity">
    <reaction evidence="7">
        <text>D-tagatofuranose 6-phosphate + ATP = D-tagatofuranose 1,6-bisphosphate + ADP + H(+)</text>
        <dbReference type="Rhea" id="RHEA:12420"/>
        <dbReference type="ChEBI" id="CHEBI:15378"/>
        <dbReference type="ChEBI" id="CHEBI:30616"/>
        <dbReference type="ChEBI" id="CHEBI:58694"/>
        <dbReference type="ChEBI" id="CHEBI:58695"/>
        <dbReference type="ChEBI" id="CHEBI:456216"/>
        <dbReference type="EC" id="2.7.1.144"/>
    </reaction>
</comment>
<evidence type="ECO:0000256" key="3">
    <source>
        <dbReference type="ARBA" id="ARBA00022741"/>
    </source>
</evidence>
<dbReference type="FunFam" id="3.40.1190.20:FF:000001">
    <property type="entry name" value="Phosphofructokinase"/>
    <property type="match status" value="1"/>
</dbReference>
<evidence type="ECO:0000256" key="8">
    <source>
        <dbReference type="RuleBase" id="RU369061"/>
    </source>
</evidence>
<dbReference type="NCBIfam" id="TIGR03828">
    <property type="entry name" value="pfkB"/>
    <property type="match status" value="1"/>
</dbReference>
<dbReference type="InterPro" id="IPR017583">
    <property type="entry name" value="Tagatose/fructose_Pkinase"/>
</dbReference>
<keyword evidence="5 7" id="KW-0067">ATP-binding</keyword>
<dbReference type="SUPFAM" id="SSF53613">
    <property type="entry name" value="Ribokinase-like"/>
    <property type="match status" value="1"/>
</dbReference>